<proteinExistence type="inferred from homology"/>
<keyword evidence="6 16" id="KW-0812">Transmembrane</keyword>
<feature type="domain" description="MRH" evidence="18">
    <location>
        <begin position="666"/>
        <end position="827"/>
    </location>
</feature>
<evidence type="ECO:0000256" key="3">
    <source>
        <dbReference type="ARBA" id="ARBA00004614"/>
    </source>
</evidence>
<dbReference type="EMBL" id="JABXXO010000003">
    <property type="protein sequence ID" value="KAF7783127.1"/>
    <property type="molecule type" value="Genomic_DNA"/>
</dbReference>
<dbReference type="SUPFAM" id="SSF50911">
    <property type="entry name" value="Mannose 6-phosphate receptor domain"/>
    <property type="match status" value="1"/>
</dbReference>
<dbReference type="InterPro" id="IPR035398">
    <property type="entry name" value="Bac_rhamnosid_C"/>
</dbReference>
<sequence length="923" mass="99963">MLTSFIAVVLIAADAFGLAPHGPWDQFNFAPESRISRPTQIHSIQGNVQNADALISSGTANFNGNSSFVTLDFGLEVGGRVFFDVVHSTGDARLSLSFTESAEFISPLNSDDSCHSVFTMDGDGVQSLPVPLSTGKFMQTISQQRGGFRFMTIVSHSDGQIGIAGVGVENTFMPHWDDLRAYTGYFFTKDPNFHDPDFLTKLWYAGAYTVQTNTIDANQARQQPCPSPKGWDNNASGGPVEGPILVDGAKRDRNIWPGDMGISSHTELVALNDILPSKNALLVMFSTQDPATGSLQYSGPPINAKGSDTYIAWSLIGTHNVWLYTGDIDFVHDVWSNFTKALAFLESQVDETGLMDVPQAFSNDWGRDGGQGHNIAANVLLYRSLVTGSELARQIGDAHLSKAYAANATTLKRDINDLLWDSTAEMFRDNDSSDLLPQDGNAMAVLFNVTQNQEQVKAISKGLTQFWTDIGPLSPELNDTIIPFVGGFEVQAHFIAGEGERALDLLHQVQSTLLEGFTANGSLGYRAAAGYDFDHSYTSHSHGWATGPTPAMTFHILGIGITSPQGKTWSISPVLSGLQSAEGGLETGLGWFGVKWEVSDSMLSVAVSTPLGTSGTVRLPGEGPVTVDGIVQTGINVDFALFLSLDAQRQLFLANGWTLAEEQAAFDCHVSTEGANFDLTGLSGEHTLNRTRNTPPTKMVDSLRFNLCSDLKPQEDVAEGDQCPKGARACLTSVNQKSQESDRIISVITLAMASSTRSVTAGLSDPKFISILFAGPEYSSPSESTPTKQFLNVTVHCDPNSKSDPIFLSYDDSLLALEWRAPGGCPSEQSPEPPKDHDDKDDPKEENVGSGLGWFFLVILLAFVAYFGLGAYYNYSTYGARGKDLIPHRDFWQEVPYMLKDVISHLCSSVHPRRSSRGGYVAV</sequence>
<dbReference type="AlphaFoldDB" id="A0A8H7F9B7"/>
<evidence type="ECO:0000256" key="6">
    <source>
        <dbReference type="ARBA" id="ARBA00022692"/>
    </source>
</evidence>
<dbReference type="InterPro" id="IPR012341">
    <property type="entry name" value="6hp_glycosidase-like_sf"/>
</dbReference>
<keyword evidence="14" id="KW-0968">Cytoplasmic vesicle</keyword>
<evidence type="ECO:0000313" key="19">
    <source>
        <dbReference type="EMBL" id="KAF7783127.1"/>
    </source>
</evidence>
<reference evidence="19 20" key="1">
    <citation type="journal article" name="Sci. Rep.">
        <title>Telomere-to-telomere assembled and centromere annotated genomes of the two main subspecies of the button mushroom Agaricus bisporus reveal especially polymorphic chromosome ends.</title>
        <authorList>
            <person name="Sonnenberg A.S.M."/>
            <person name="Sedaghat-Telgerd N."/>
            <person name="Lavrijssen B."/>
            <person name="Ohm R.A."/>
            <person name="Hendrickx P.M."/>
            <person name="Scholtmeijer K."/>
            <person name="Baars J.J.P."/>
            <person name="van Peer A."/>
        </authorList>
    </citation>
    <scope>NUCLEOTIDE SEQUENCE [LARGE SCALE GENOMIC DNA]</scope>
    <source>
        <strain evidence="19 20">H119_p4</strain>
    </source>
</reference>
<keyword evidence="13" id="KW-1015">Disulfide bond</keyword>
<dbReference type="GO" id="GO:0030659">
    <property type="term" value="C:cytoplasmic vesicle membrane"/>
    <property type="evidence" value="ECO:0007669"/>
    <property type="project" value="UniProtKB-SubCell"/>
</dbReference>
<evidence type="ECO:0000256" key="9">
    <source>
        <dbReference type="ARBA" id="ARBA00023006"/>
    </source>
</evidence>
<keyword evidence="9" id="KW-0072">Autophagy</keyword>
<organism evidence="19 20">
    <name type="scientific">Agaricus bisporus var. burnettii</name>
    <dbReference type="NCBI Taxonomy" id="192524"/>
    <lineage>
        <taxon>Eukaryota</taxon>
        <taxon>Fungi</taxon>
        <taxon>Dikarya</taxon>
        <taxon>Basidiomycota</taxon>
        <taxon>Agaricomycotina</taxon>
        <taxon>Agaricomycetes</taxon>
        <taxon>Agaricomycetidae</taxon>
        <taxon>Agaricales</taxon>
        <taxon>Agaricineae</taxon>
        <taxon>Agaricaceae</taxon>
        <taxon>Agaricus</taxon>
    </lineage>
</organism>
<evidence type="ECO:0000256" key="2">
    <source>
        <dbReference type="ARBA" id="ARBA00004358"/>
    </source>
</evidence>
<keyword evidence="8 16" id="KW-1133">Transmembrane helix</keyword>
<evidence type="ECO:0000256" key="8">
    <source>
        <dbReference type="ARBA" id="ARBA00022989"/>
    </source>
</evidence>
<comment type="caution">
    <text evidence="19">The sequence shown here is derived from an EMBL/GenBank/DDBJ whole genome shotgun (WGS) entry which is preliminary data.</text>
</comment>
<feature type="transmembrane region" description="Helical" evidence="16">
    <location>
        <begin position="852"/>
        <end position="873"/>
    </location>
</feature>
<dbReference type="Gene3D" id="2.60.420.10">
    <property type="entry name" value="Maltose phosphorylase, domain 3"/>
    <property type="match status" value="1"/>
</dbReference>
<dbReference type="InterPro" id="IPR018939">
    <property type="entry name" value="Autophagy-rel_prot_27"/>
</dbReference>
<feature type="signal peptide" evidence="17">
    <location>
        <begin position="1"/>
        <end position="17"/>
    </location>
</feature>
<dbReference type="GO" id="GO:0005975">
    <property type="term" value="P:carbohydrate metabolic process"/>
    <property type="evidence" value="ECO:0007669"/>
    <property type="project" value="InterPro"/>
</dbReference>
<dbReference type="PROSITE" id="PS51914">
    <property type="entry name" value="MRH"/>
    <property type="match status" value="1"/>
</dbReference>
<evidence type="ECO:0000256" key="1">
    <source>
        <dbReference type="ARBA" id="ARBA00004304"/>
    </source>
</evidence>
<dbReference type="GO" id="GO:0003824">
    <property type="term" value="F:catalytic activity"/>
    <property type="evidence" value="ECO:0007669"/>
    <property type="project" value="UniProtKB-ARBA"/>
</dbReference>
<evidence type="ECO:0000256" key="12">
    <source>
        <dbReference type="ARBA" id="ARBA00023136"/>
    </source>
</evidence>
<comment type="similarity">
    <text evidence="4">Belongs to the ATG27 family.</text>
</comment>
<dbReference type="InterPro" id="IPR035396">
    <property type="entry name" value="Bac_rhamnosid6H"/>
</dbReference>
<evidence type="ECO:0000256" key="14">
    <source>
        <dbReference type="ARBA" id="ARBA00023329"/>
    </source>
</evidence>
<keyword evidence="11" id="KW-0496">Mitochondrion</keyword>
<evidence type="ECO:0000256" key="17">
    <source>
        <dbReference type="SAM" id="SignalP"/>
    </source>
</evidence>
<evidence type="ECO:0000259" key="18">
    <source>
        <dbReference type="PROSITE" id="PS51914"/>
    </source>
</evidence>
<feature type="region of interest" description="Disordered" evidence="15">
    <location>
        <begin position="825"/>
        <end position="845"/>
    </location>
</feature>
<evidence type="ECO:0000256" key="13">
    <source>
        <dbReference type="ARBA" id="ARBA00023157"/>
    </source>
</evidence>
<dbReference type="GO" id="GO:0000139">
    <property type="term" value="C:Golgi membrane"/>
    <property type="evidence" value="ECO:0007669"/>
    <property type="project" value="UniProtKB-SubCell"/>
</dbReference>
<keyword evidence="10" id="KW-0333">Golgi apparatus</keyword>
<dbReference type="GO" id="GO:0031966">
    <property type="term" value="C:mitochondrial membrane"/>
    <property type="evidence" value="ECO:0007669"/>
    <property type="project" value="UniProtKB-SubCell"/>
</dbReference>
<evidence type="ECO:0000256" key="5">
    <source>
        <dbReference type="ARBA" id="ARBA00013776"/>
    </source>
</evidence>
<protein>
    <recommendedName>
        <fullName evidence="5">Autophagy-related protein 27</fullName>
    </recommendedName>
</protein>
<name>A0A8H7F9B7_AGABI</name>
<gene>
    <name evidence="19" type="ORF">Agabi119p4_2503</name>
</gene>
<evidence type="ECO:0000256" key="15">
    <source>
        <dbReference type="SAM" id="MobiDB-lite"/>
    </source>
</evidence>
<dbReference type="Pfam" id="PF09451">
    <property type="entry name" value="ATG27"/>
    <property type="match status" value="1"/>
</dbReference>
<dbReference type="Gene3D" id="1.50.10.10">
    <property type="match status" value="1"/>
</dbReference>
<dbReference type="GO" id="GO:0006914">
    <property type="term" value="P:autophagy"/>
    <property type="evidence" value="ECO:0007669"/>
    <property type="project" value="UniProtKB-KW"/>
</dbReference>
<keyword evidence="7 17" id="KW-0732">Signal</keyword>
<dbReference type="SUPFAM" id="SSF48208">
    <property type="entry name" value="Six-hairpin glycosidases"/>
    <property type="match status" value="1"/>
</dbReference>
<dbReference type="Proteomes" id="UP000629468">
    <property type="component" value="Unassembled WGS sequence"/>
</dbReference>
<feature type="chain" id="PRO_5034416242" description="Autophagy-related protein 27" evidence="17">
    <location>
        <begin position="18"/>
        <end position="923"/>
    </location>
</feature>
<dbReference type="Gene3D" id="2.70.130.10">
    <property type="entry name" value="Mannose-6-phosphate receptor binding domain"/>
    <property type="match status" value="1"/>
</dbReference>
<evidence type="ECO:0000256" key="16">
    <source>
        <dbReference type="SAM" id="Phobius"/>
    </source>
</evidence>
<evidence type="ECO:0000256" key="7">
    <source>
        <dbReference type="ARBA" id="ARBA00022729"/>
    </source>
</evidence>
<accession>A0A8H7F9B7</accession>
<evidence type="ECO:0000256" key="10">
    <source>
        <dbReference type="ARBA" id="ARBA00023034"/>
    </source>
</evidence>
<dbReference type="Pfam" id="PF17390">
    <property type="entry name" value="Bac_rhamnosid_C"/>
    <property type="match status" value="1"/>
</dbReference>
<dbReference type="Pfam" id="PF17389">
    <property type="entry name" value="Bac_rhamnosid6H"/>
    <property type="match status" value="1"/>
</dbReference>
<feature type="compositionally biased region" description="Basic and acidic residues" evidence="15">
    <location>
        <begin position="833"/>
        <end position="845"/>
    </location>
</feature>
<dbReference type="InterPro" id="IPR008928">
    <property type="entry name" value="6-hairpin_glycosidase_sf"/>
</dbReference>
<comment type="subcellular location">
    <subcellularLocation>
        <location evidence="2">Cytoplasmic vesicle membrane</location>
        <topology evidence="2">Single-pass type I membrane protein</topology>
    </subcellularLocation>
    <subcellularLocation>
        <location evidence="3">Golgi apparatus membrane</location>
        <topology evidence="3">Single-pass type I membrane protein</topology>
    </subcellularLocation>
    <subcellularLocation>
        <location evidence="1">Mitochondrion membrane</location>
        <topology evidence="1">Single-pass membrane protein</topology>
    </subcellularLocation>
</comment>
<dbReference type="InterPro" id="IPR044865">
    <property type="entry name" value="MRH_dom"/>
</dbReference>
<dbReference type="PANTHER" id="PTHR34987:SF6">
    <property type="entry name" value="ALPHA-L-RHAMNOSIDASE SIX-HAIRPIN GLYCOSIDASE DOMAIN-CONTAINING PROTEIN"/>
    <property type="match status" value="1"/>
</dbReference>
<dbReference type="InterPro" id="IPR009011">
    <property type="entry name" value="Man6P_isomerase_rcpt-bd_dom_sf"/>
</dbReference>
<evidence type="ECO:0000256" key="4">
    <source>
        <dbReference type="ARBA" id="ARBA00005363"/>
    </source>
</evidence>
<dbReference type="PANTHER" id="PTHR34987">
    <property type="entry name" value="C, PUTATIVE (AFU_ORTHOLOGUE AFUA_3G02880)-RELATED"/>
    <property type="match status" value="1"/>
</dbReference>
<evidence type="ECO:0000256" key="11">
    <source>
        <dbReference type="ARBA" id="ARBA00023128"/>
    </source>
</evidence>
<keyword evidence="12 16" id="KW-0472">Membrane</keyword>
<evidence type="ECO:0000313" key="20">
    <source>
        <dbReference type="Proteomes" id="UP000629468"/>
    </source>
</evidence>